<evidence type="ECO:0000259" key="8">
    <source>
        <dbReference type="Pfam" id="PF08100"/>
    </source>
</evidence>
<dbReference type="Proteomes" id="UP000743370">
    <property type="component" value="Unassembled WGS sequence"/>
</dbReference>
<dbReference type="GO" id="GO:0009717">
    <property type="term" value="P:isoflavonoid biosynthetic process"/>
    <property type="evidence" value="ECO:0007669"/>
    <property type="project" value="UniProtKB-ARBA"/>
</dbReference>
<dbReference type="GO" id="GO:0046983">
    <property type="term" value="F:protein dimerization activity"/>
    <property type="evidence" value="ECO:0007669"/>
    <property type="project" value="InterPro"/>
</dbReference>
<evidence type="ECO:0000256" key="2">
    <source>
        <dbReference type="ARBA" id="ARBA00022679"/>
    </source>
</evidence>
<dbReference type="InterPro" id="IPR029063">
    <property type="entry name" value="SAM-dependent_MTases_sf"/>
</dbReference>
<keyword evidence="3" id="KW-0949">S-adenosyl-L-methionine</keyword>
<dbReference type="Gramene" id="KOM29967">
    <property type="protein sequence ID" value="KOM29967"/>
    <property type="gene ID" value="LR48_Vigan843s002900"/>
</dbReference>
<dbReference type="Proteomes" id="UP000053144">
    <property type="component" value="Unassembled WGS sequence"/>
</dbReference>
<reference evidence="10" key="2">
    <citation type="submission" date="2015-02" db="EMBL/GenBank/DDBJ databases">
        <authorList>
            <person name="Chooi Y.-H."/>
        </authorList>
    </citation>
    <scope>NUCLEOTIDE SEQUENCE</scope>
    <source>
        <tissue evidence="10">Seedling</tissue>
    </source>
</reference>
<gene>
    <name evidence="9" type="ORF">HKW66_Vig0109320</name>
    <name evidence="10" type="ORF">LR48_Vigan843s002900</name>
</gene>
<dbReference type="KEGG" id="var:108323056"/>
<evidence type="ECO:0000256" key="4">
    <source>
        <dbReference type="ARBA" id="ARBA00050968"/>
    </source>
</evidence>
<dbReference type="OrthoDB" id="1407182at2759"/>
<dbReference type="InterPro" id="IPR012967">
    <property type="entry name" value="COMT_dimerisation"/>
</dbReference>
<evidence type="ECO:0000256" key="3">
    <source>
        <dbReference type="ARBA" id="ARBA00022691"/>
    </source>
</evidence>
<dbReference type="SUPFAM" id="SSF46785">
    <property type="entry name" value="Winged helix' DNA-binding domain"/>
    <property type="match status" value="1"/>
</dbReference>
<organism evidence="10 11">
    <name type="scientific">Phaseolus angularis</name>
    <name type="common">Azuki bean</name>
    <name type="synonym">Vigna angularis</name>
    <dbReference type="NCBI Taxonomy" id="3914"/>
    <lineage>
        <taxon>Eukaryota</taxon>
        <taxon>Viridiplantae</taxon>
        <taxon>Streptophyta</taxon>
        <taxon>Embryophyta</taxon>
        <taxon>Tracheophyta</taxon>
        <taxon>Spermatophyta</taxon>
        <taxon>Magnoliopsida</taxon>
        <taxon>eudicotyledons</taxon>
        <taxon>Gunneridae</taxon>
        <taxon>Pentapetalae</taxon>
        <taxon>rosids</taxon>
        <taxon>fabids</taxon>
        <taxon>Fabales</taxon>
        <taxon>Fabaceae</taxon>
        <taxon>Papilionoideae</taxon>
        <taxon>50 kb inversion clade</taxon>
        <taxon>NPAAA clade</taxon>
        <taxon>indigoferoid/millettioid clade</taxon>
        <taxon>Phaseoleae</taxon>
        <taxon>Vigna</taxon>
    </lineage>
</organism>
<evidence type="ECO:0000313" key="11">
    <source>
        <dbReference type="Proteomes" id="UP000053144"/>
    </source>
</evidence>
<comment type="catalytic activity">
    <reaction evidence="4">
        <text>a 7-hydroxyisoflavone + S-adenosyl-L-methionine = a 7-methoxyisoflavone + S-adenosyl-L-homocysteine + H(+)</text>
        <dbReference type="Rhea" id="RHEA:17933"/>
        <dbReference type="ChEBI" id="CHEBI:15378"/>
        <dbReference type="ChEBI" id="CHEBI:55465"/>
        <dbReference type="ChEBI" id="CHEBI:57856"/>
        <dbReference type="ChEBI" id="CHEBI:59789"/>
        <dbReference type="ChEBI" id="CHEBI:140356"/>
        <dbReference type="EC" id="2.1.1.150"/>
    </reaction>
</comment>
<name>A0A0L9THS7_PHAAN</name>
<dbReference type="InterPro" id="IPR016461">
    <property type="entry name" value="COMT-like"/>
</dbReference>
<dbReference type="EC" id="2.1.1.150" evidence="5"/>
<dbReference type="InterPro" id="IPR036388">
    <property type="entry name" value="WH-like_DNA-bd_sf"/>
</dbReference>
<keyword evidence="2" id="KW-0808">Transferase</keyword>
<feature type="active site" description="Proton acceptor" evidence="6">
    <location>
        <position position="262"/>
    </location>
</feature>
<feature type="domain" description="O-methyltransferase dimerisation" evidence="8">
    <location>
        <begin position="25"/>
        <end position="110"/>
    </location>
</feature>
<dbReference type="PIRSF" id="PIRSF005739">
    <property type="entry name" value="O-mtase"/>
    <property type="match status" value="1"/>
</dbReference>
<evidence type="ECO:0000313" key="10">
    <source>
        <dbReference type="EMBL" id="KOM29967.1"/>
    </source>
</evidence>
<accession>A0A0L9THS7</accession>
<dbReference type="Gene3D" id="1.10.10.10">
    <property type="entry name" value="Winged helix-like DNA-binding domain superfamily/Winged helix DNA-binding domain"/>
    <property type="match status" value="1"/>
</dbReference>
<dbReference type="EMBL" id="JABFOF010000002">
    <property type="protein sequence ID" value="KAG2404010.1"/>
    <property type="molecule type" value="Genomic_DNA"/>
</dbReference>
<dbReference type="GO" id="GO:0032259">
    <property type="term" value="P:methylation"/>
    <property type="evidence" value="ECO:0007669"/>
    <property type="project" value="UniProtKB-KW"/>
</dbReference>
<sequence length="358" mass="39961">MASNNVLKASEIFEGQVHLYKHLYAHAIDCMSIKWMIELGIPDIIHNHGQPISLPKLVSILQIPPSKVRGVKSLLRYLAHNGFLQILRVHHSTEENEAYALTPASHLLVKGTDFCLAPMVKGLTDPTLSDMWSHLKKWTYEDDLTLVDVSVGSTMWDFLGKNPAMNESFNEAMASDSQMMNLALKGCNWVFEGVESIVDVGGGTGTTAKAICDAFPNVKCTVFDRPQVVEKLSGTNNLTYVGGDMFESIPKADAVLLKWILHDWSDKDCKKILENCREAISGKGKRGKVIVIENVINEGRDEQGVTGLKLIMDVHMTCLINGKERREEEWKKLFVEAGFQSYKISPFTGHLSLIQIYP</sequence>
<dbReference type="Pfam" id="PF00891">
    <property type="entry name" value="Methyltransf_2"/>
    <property type="match status" value="1"/>
</dbReference>
<dbReference type="FunFam" id="1.10.10.10:FF:000213">
    <property type="entry name" value="Coniferyl alcohol 9-O-methyltransferase"/>
    <property type="match status" value="1"/>
</dbReference>
<proteinExistence type="predicted"/>
<dbReference type="CDD" id="cd02440">
    <property type="entry name" value="AdoMet_MTases"/>
    <property type="match status" value="1"/>
</dbReference>
<dbReference type="Gene3D" id="3.40.50.150">
    <property type="entry name" value="Vaccinia Virus protein VP39"/>
    <property type="match status" value="1"/>
</dbReference>
<dbReference type="InterPro" id="IPR001077">
    <property type="entry name" value="COMT_C"/>
</dbReference>
<dbReference type="FunFam" id="3.40.50.150:FF:000057">
    <property type="entry name" value="O-methyltransferase ZRP4"/>
    <property type="match status" value="1"/>
</dbReference>
<dbReference type="InterPro" id="IPR036390">
    <property type="entry name" value="WH_DNA-bd_sf"/>
</dbReference>
<keyword evidence="1" id="KW-0489">Methyltransferase</keyword>
<dbReference type="AlphaFoldDB" id="A0A0L9THS7"/>
<reference evidence="9 12" key="3">
    <citation type="submission" date="2020-05" db="EMBL/GenBank/DDBJ databases">
        <title>Vigna angularis (adzuki bean) Var. LongXiaoDou No. 4 denovo assembly.</title>
        <authorList>
            <person name="Xiang H."/>
        </authorList>
    </citation>
    <scope>NUCLEOTIDE SEQUENCE [LARGE SCALE GENOMIC DNA]</scope>
    <source>
        <tissue evidence="9">Leaf</tissue>
    </source>
</reference>
<evidence type="ECO:0000259" key="7">
    <source>
        <dbReference type="Pfam" id="PF00891"/>
    </source>
</evidence>
<evidence type="ECO:0000256" key="5">
    <source>
        <dbReference type="ARBA" id="ARBA00066355"/>
    </source>
</evidence>
<dbReference type="PROSITE" id="PS51683">
    <property type="entry name" value="SAM_OMT_II"/>
    <property type="match status" value="1"/>
</dbReference>
<dbReference type="Pfam" id="PF08100">
    <property type="entry name" value="Dimerisation"/>
    <property type="match status" value="1"/>
</dbReference>
<dbReference type="GO" id="GO:0033800">
    <property type="term" value="F:isoflavone 7-O-methyltransferase activity"/>
    <property type="evidence" value="ECO:0007669"/>
    <property type="project" value="UniProtKB-EC"/>
</dbReference>
<evidence type="ECO:0000256" key="1">
    <source>
        <dbReference type="ARBA" id="ARBA00022603"/>
    </source>
</evidence>
<protein>
    <recommendedName>
        <fullName evidence="5">isoflavone 7-O-methyltransferase</fullName>
        <ecNumber evidence="5">2.1.1.150</ecNumber>
    </recommendedName>
</protein>
<feature type="domain" description="O-methyltransferase C-terminal" evidence="7">
    <location>
        <begin position="132"/>
        <end position="340"/>
    </location>
</feature>
<dbReference type="SUPFAM" id="SSF53335">
    <property type="entry name" value="S-adenosyl-L-methionine-dependent methyltransferases"/>
    <property type="match status" value="1"/>
</dbReference>
<dbReference type="OMA" id="PRWEMTG"/>
<dbReference type="EMBL" id="KQ258557">
    <property type="protein sequence ID" value="KOM29967.1"/>
    <property type="molecule type" value="Genomic_DNA"/>
</dbReference>
<dbReference type="STRING" id="3914.A0A0L9THS7"/>
<evidence type="ECO:0000256" key="6">
    <source>
        <dbReference type="PIRSR" id="PIRSR005739-1"/>
    </source>
</evidence>
<evidence type="ECO:0000313" key="9">
    <source>
        <dbReference type="EMBL" id="KAG2404010.1"/>
    </source>
</evidence>
<reference evidence="11" key="1">
    <citation type="journal article" date="2015" name="Proc. Natl. Acad. Sci. U.S.A.">
        <title>Genome sequencing of adzuki bean (Vigna angularis) provides insight into high starch and low fat accumulation and domestication.</title>
        <authorList>
            <person name="Yang K."/>
            <person name="Tian Z."/>
            <person name="Chen C."/>
            <person name="Luo L."/>
            <person name="Zhao B."/>
            <person name="Wang Z."/>
            <person name="Yu L."/>
            <person name="Li Y."/>
            <person name="Sun Y."/>
            <person name="Li W."/>
            <person name="Chen Y."/>
            <person name="Li Y."/>
            <person name="Zhang Y."/>
            <person name="Ai D."/>
            <person name="Zhao J."/>
            <person name="Shang C."/>
            <person name="Ma Y."/>
            <person name="Wu B."/>
            <person name="Wang M."/>
            <person name="Gao L."/>
            <person name="Sun D."/>
            <person name="Zhang P."/>
            <person name="Guo F."/>
            <person name="Wang W."/>
            <person name="Li Y."/>
            <person name="Wang J."/>
            <person name="Varshney R.K."/>
            <person name="Wang J."/>
            <person name="Ling H.Q."/>
            <person name="Wan P."/>
        </authorList>
    </citation>
    <scope>NUCLEOTIDE SEQUENCE</scope>
    <source>
        <strain evidence="11">cv. Jingnong 6</strain>
    </source>
</reference>
<dbReference type="PANTHER" id="PTHR11746">
    <property type="entry name" value="O-METHYLTRANSFERASE"/>
    <property type="match status" value="1"/>
</dbReference>
<evidence type="ECO:0000313" key="12">
    <source>
        <dbReference type="Proteomes" id="UP000743370"/>
    </source>
</evidence>